<dbReference type="Pfam" id="PF10321">
    <property type="entry name" value="7TM_GPCR_Srt"/>
    <property type="match status" value="1"/>
</dbReference>
<name>A0A2A6C1Q5_PRIPA</name>
<dbReference type="PANTHER" id="PTHR23021">
    <property type="entry name" value="SERPENTINE RECEPTOR, CLASS T"/>
    <property type="match status" value="1"/>
</dbReference>
<reference evidence="1" key="2">
    <citation type="submission" date="2022-06" db="UniProtKB">
        <authorList>
            <consortium name="EnsemblMetazoa"/>
        </authorList>
    </citation>
    <scope>IDENTIFICATION</scope>
    <source>
        <strain evidence="1">PS312</strain>
    </source>
</reference>
<accession>A0A8R1YU36</accession>
<organism evidence="1 2">
    <name type="scientific">Pristionchus pacificus</name>
    <name type="common">Parasitic nematode worm</name>
    <dbReference type="NCBI Taxonomy" id="54126"/>
    <lineage>
        <taxon>Eukaryota</taxon>
        <taxon>Metazoa</taxon>
        <taxon>Ecdysozoa</taxon>
        <taxon>Nematoda</taxon>
        <taxon>Chromadorea</taxon>
        <taxon>Rhabditida</taxon>
        <taxon>Rhabditina</taxon>
        <taxon>Diplogasteromorpha</taxon>
        <taxon>Diplogasteroidea</taxon>
        <taxon>Neodiplogasteridae</taxon>
        <taxon>Pristionchus</taxon>
    </lineage>
</organism>
<dbReference type="PANTHER" id="PTHR23021:SF11">
    <property type="entry name" value="SERPENTINE RECEPTOR, CLASS T"/>
    <property type="match status" value="1"/>
</dbReference>
<accession>A0A2A6C1Q5</accession>
<dbReference type="Gene3D" id="1.20.1070.10">
    <property type="entry name" value="Rhodopsin 7-helix transmembrane proteins"/>
    <property type="match status" value="1"/>
</dbReference>
<dbReference type="OrthoDB" id="5873245at2759"/>
<gene>
    <name evidence="1" type="primary">WBGene00278792</name>
</gene>
<keyword evidence="2" id="KW-1185">Reference proteome</keyword>
<dbReference type="Proteomes" id="UP000005239">
    <property type="component" value="Unassembled WGS sequence"/>
</dbReference>
<evidence type="ECO:0000313" key="2">
    <source>
        <dbReference type="Proteomes" id="UP000005239"/>
    </source>
</evidence>
<sequence>MFSVMGDENCQSKVVKLLVRAVTSMSLIPLGPNWITRILSPGAVWQDKGETRPIFGYWSLISGIIAELLYFPCMLALRAESKNSCYKIMFWISLVDMLTLLCCSVFYGIGLLHGDVFCTKPQWHFCLGAYGIGCWTASCLGCLILVCNRLAELMDKGKIFEGRRTYAFLSVATVYGIVFALFTPPPIFNSKYQSFFFNPYIDDSQEYVYRNIPHAVNNLTVVILSTFLYFVIFDALTTQMMPAQGAMSTDVGRKRIRASRAVFIQAAVICFGNFTSSIMYVYFNFFYTPPALIIFAQVAWQLGLSLQPVIYLLINSRIRAYCLNLLGINRNVRKSTVTSHFIPSRNDSRRQTIISTNII</sequence>
<dbReference type="EnsemblMetazoa" id="PPA40423.1">
    <property type="protein sequence ID" value="PPA40423.1"/>
    <property type="gene ID" value="WBGene00278792"/>
</dbReference>
<dbReference type="InterPro" id="IPR019425">
    <property type="entry name" value="7TM_GPCR_serpentine_rcpt_Srt"/>
</dbReference>
<dbReference type="SUPFAM" id="SSF81321">
    <property type="entry name" value="Family A G protein-coupled receptor-like"/>
    <property type="match status" value="1"/>
</dbReference>
<protein>
    <submittedName>
        <fullName evidence="1">G protein-coupled receptor</fullName>
    </submittedName>
</protein>
<proteinExistence type="predicted"/>
<dbReference type="AlphaFoldDB" id="A0A2A6C1Q5"/>
<reference evidence="2" key="1">
    <citation type="journal article" date="2008" name="Nat. Genet.">
        <title>The Pristionchus pacificus genome provides a unique perspective on nematode lifestyle and parasitism.</title>
        <authorList>
            <person name="Dieterich C."/>
            <person name="Clifton S.W."/>
            <person name="Schuster L.N."/>
            <person name="Chinwalla A."/>
            <person name="Delehaunty K."/>
            <person name="Dinkelacker I."/>
            <person name="Fulton L."/>
            <person name="Fulton R."/>
            <person name="Godfrey J."/>
            <person name="Minx P."/>
            <person name="Mitreva M."/>
            <person name="Roeseler W."/>
            <person name="Tian H."/>
            <person name="Witte H."/>
            <person name="Yang S.P."/>
            <person name="Wilson R.K."/>
            <person name="Sommer R.J."/>
        </authorList>
    </citation>
    <scope>NUCLEOTIDE SEQUENCE [LARGE SCALE GENOMIC DNA]</scope>
    <source>
        <strain evidence="2">PS312</strain>
    </source>
</reference>
<evidence type="ECO:0000313" key="1">
    <source>
        <dbReference type="EnsemblMetazoa" id="PPA40423.1"/>
    </source>
</evidence>